<organism evidence="2 3">
    <name type="scientific">Halolamina pelagica</name>
    <dbReference type="NCBI Taxonomy" id="699431"/>
    <lineage>
        <taxon>Archaea</taxon>
        <taxon>Methanobacteriati</taxon>
        <taxon>Methanobacteriota</taxon>
        <taxon>Stenosarchaea group</taxon>
        <taxon>Halobacteria</taxon>
        <taxon>Halobacteriales</taxon>
        <taxon>Haloferacaceae</taxon>
    </lineage>
</organism>
<keyword evidence="3" id="KW-1185">Reference proteome</keyword>
<dbReference type="AlphaFoldDB" id="A0A1I5PVC9"/>
<dbReference type="RefSeq" id="WP_074876390.1">
    <property type="nucleotide sequence ID" value="NZ_FOXI01000003.1"/>
</dbReference>
<name>A0A1I5PVC9_9EURY</name>
<keyword evidence="1" id="KW-0472">Membrane</keyword>
<gene>
    <name evidence="2" type="ORF">SAMN05216277_103114</name>
</gene>
<dbReference type="OrthoDB" id="313323at2157"/>
<dbReference type="EMBL" id="FOXI01000003">
    <property type="protein sequence ID" value="SFP37780.1"/>
    <property type="molecule type" value="Genomic_DNA"/>
</dbReference>
<accession>A0A1I5PVC9</accession>
<dbReference type="Proteomes" id="UP000183769">
    <property type="component" value="Unassembled WGS sequence"/>
</dbReference>
<feature type="transmembrane region" description="Helical" evidence="1">
    <location>
        <begin position="20"/>
        <end position="40"/>
    </location>
</feature>
<sequence length="160" mass="16904">MSRDLGGDDRALTPAVGKALEVGVVVLFVGVLTTALYGGAVPDYRDAVGGEVGDRAVVAAAERVENAVPPSARAVRTVHRVDLPRSIRGENYDIVVENRTLVLDHPSSAVDASARLALPKRVDRVDGAWRSSDDAVVLVTDTADGLHVELTAREELGGER</sequence>
<evidence type="ECO:0000313" key="3">
    <source>
        <dbReference type="Proteomes" id="UP000183769"/>
    </source>
</evidence>
<evidence type="ECO:0000256" key="1">
    <source>
        <dbReference type="SAM" id="Phobius"/>
    </source>
</evidence>
<protein>
    <submittedName>
        <fullName evidence="2">Uncharacterized protein</fullName>
    </submittedName>
</protein>
<keyword evidence="1" id="KW-0812">Transmembrane</keyword>
<dbReference type="Pfam" id="PF23928">
    <property type="entry name" value="DUF7266"/>
    <property type="match status" value="1"/>
</dbReference>
<dbReference type="InterPro" id="IPR055690">
    <property type="entry name" value="DUF7266"/>
</dbReference>
<keyword evidence="1" id="KW-1133">Transmembrane helix</keyword>
<proteinExistence type="predicted"/>
<reference evidence="3" key="1">
    <citation type="submission" date="2016-10" db="EMBL/GenBank/DDBJ databases">
        <authorList>
            <person name="Varghese N."/>
            <person name="Submissions S."/>
        </authorList>
    </citation>
    <scope>NUCLEOTIDE SEQUENCE [LARGE SCALE GENOMIC DNA]</scope>
    <source>
        <strain evidence="3">CGMCC 1.10329</strain>
    </source>
</reference>
<evidence type="ECO:0000313" key="2">
    <source>
        <dbReference type="EMBL" id="SFP37780.1"/>
    </source>
</evidence>